<evidence type="ECO:0000313" key="4">
    <source>
        <dbReference type="Proteomes" id="UP000256884"/>
    </source>
</evidence>
<feature type="domain" description="SMODS and SLOG-associating 2TM effector" evidence="2">
    <location>
        <begin position="14"/>
        <end position="211"/>
    </location>
</feature>
<feature type="transmembrane region" description="Helical" evidence="1">
    <location>
        <begin position="195"/>
        <end position="215"/>
    </location>
</feature>
<organism evidence="3 4">
    <name type="scientific">Tenacibaculum gallaicum</name>
    <dbReference type="NCBI Taxonomy" id="561505"/>
    <lineage>
        <taxon>Bacteria</taxon>
        <taxon>Pseudomonadati</taxon>
        <taxon>Bacteroidota</taxon>
        <taxon>Flavobacteriia</taxon>
        <taxon>Flavobacteriales</taxon>
        <taxon>Flavobacteriaceae</taxon>
        <taxon>Tenacibaculum</taxon>
    </lineage>
</organism>
<name>A0A3E0HLU9_9FLAO</name>
<dbReference type="Proteomes" id="UP000256884">
    <property type="component" value="Unassembled WGS sequence"/>
</dbReference>
<dbReference type="AlphaFoldDB" id="A0A3E0HLU9"/>
<dbReference type="EMBL" id="QUNS01000006">
    <property type="protein sequence ID" value="REH47401.1"/>
    <property type="molecule type" value="Genomic_DNA"/>
</dbReference>
<feature type="transmembrane region" description="Helical" evidence="1">
    <location>
        <begin position="45"/>
        <end position="64"/>
    </location>
</feature>
<proteinExistence type="predicted"/>
<keyword evidence="4" id="KW-1185">Reference proteome</keyword>
<keyword evidence="1" id="KW-0472">Membrane</keyword>
<keyword evidence="1" id="KW-1133">Transmembrane helix</keyword>
<comment type="caution">
    <text evidence="3">The sequence shown here is derived from an EMBL/GenBank/DDBJ whole genome shotgun (WGS) entry which is preliminary data.</text>
</comment>
<protein>
    <recommendedName>
        <fullName evidence="2">SMODS and SLOG-associating 2TM effector domain-containing protein</fullName>
    </recommendedName>
</protein>
<evidence type="ECO:0000256" key="1">
    <source>
        <dbReference type="SAM" id="Phobius"/>
    </source>
</evidence>
<accession>A0A3E0HLU9</accession>
<evidence type="ECO:0000313" key="3">
    <source>
        <dbReference type="EMBL" id="REH47401.1"/>
    </source>
</evidence>
<reference evidence="3 4" key="1">
    <citation type="submission" date="2018-08" db="EMBL/GenBank/DDBJ databases">
        <title>Genomic Encyclopedia of Type Strains, Phase IV (KMG-IV): sequencing the most valuable type-strain genomes for metagenomic binning, comparative biology and taxonomic classification.</title>
        <authorList>
            <person name="Goeker M."/>
        </authorList>
    </citation>
    <scope>NUCLEOTIDE SEQUENCE [LARGE SCALE GENOMIC DNA]</scope>
    <source>
        <strain evidence="3 4">DSM 18841</strain>
    </source>
</reference>
<dbReference type="OrthoDB" id="7069355at2"/>
<dbReference type="InterPro" id="IPR041115">
    <property type="entry name" value="SLATT_5"/>
</dbReference>
<gene>
    <name evidence="3" type="ORF">C7448_10622</name>
</gene>
<feature type="transmembrane region" description="Helical" evidence="1">
    <location>
        <begin position="76"/>
        <end position="93"/>
    </location>
</feature>
<sequence>MSEKKRKKSKEYLDKTFLEELNHKIWCTKGTRFNADSRFKKKSKLSNISISIISAYLIIASLFSVYNINQNSDNNIINYLVTALSILLLVVSMHENNQNYKLKAYNFHSCGLELGEIYNRLRTFKTLEGEKSESEIAEFCSEINDKYQMILNKYDNHDDIDYDTFRIKNLDYFGEEFENKEEINKIKRDLQLNIYAWYLSMIILTPLIIILLIIFI</sequence>
<evidence type="ECO:0000259" key="2">
    <source>
        <dbReference type="Pfam" id="PF18160"/>
    </source>
</evidence>
<dbReference type="RefSeq" id="WP_115901515.1">
    <property type="nucleotide sequence ID" value="NZ_QUNS01000006.1"/>
</dbReference>
<dbReference type="Pfam" id="PF18160">
    <property type="entry name" value="SLATT_5"/>
    <property type="match status" value="1"/>
</dbReference>
<dbReference type="NCBIfam" id="NF033631">
    <property type="entry name" value="SLATT_5"/>
    <property type="match status" value="1"/>
</dbReference>
<keyword evidence="1" id="KW-0812">Transmembrane</keyword>